<dbReference type="EMBL" id="PZPL01000001">
    <property type="protein sequence ID" value="PTL71817.1"/>
    <property type="molecule type" value="Genomic_DNA"/>
</dbReference>
<dbReference type="Pfam" id="PF12697">
    <property type="entry name" value="Abhydrolase_6"/>
    <property type="match status" value="1"/>
</dbReference>
<dbReference type="Gene3D" id="3.40.50.1820">
    <property type="entry name" value="alpha/beta hydrolase"/>
    <property type="match status" value="1"/>
</dbReference>
<reference evidence="3 4" key="1">
    <citation type="submission" date="2018-03" db="EMBL/GenBank/DDBJ databases">
        <title>Bacteriophage NCPPB3778 and a type I-E CRISPR drive the evolution of the US Biological Select Agent, Rathayibacter toxicus.</title>
        <authorList>
            <person name="Davis E.W.II."/>
            <person name="Tabima J.F."/>
            <person name="Weisberg A.J."/>
            <person name="Dantas Lopes L."/>
            <person name="Wiseman M.S."/>
            <person name="Wiseman M.S."/>
            <person name="Pupko T."/>
            <person name="Belcher M.S."/>
            <person name="Sechler A.J."/>
            <person name="Tancos M.A."/>
            <person name="Schroeder B.K."/>
            <person name="Murray T.D."/>
            <person name="Luster D.G."/>
            <person name="Schneider W.L."/>
            <person name="Rogers E."/>
            <person name="Andreote F.D."/>
            <person name="Grunwald N.J."/>
            <person name="Putnam M.L."/>
            <person name="Chang J.H."/>
        </authorList>
    </citation>
    <scope>NUCLEOTIDE SEQUENCE [LARGE SCALE GENOMIC DNA]</scope>
    <source>
        <strain evidence="3 4">DSM 15933</strain>
    </source>
</reference>
<sequence>MDTSRIWRSVSGEGDPLLALHPGGTDSRSMAPLLENLPDHRWVVVDRPGHGRSPDVDGEWSFVDAADAVAAVLDELALPPAHVVGWSDGAIVGLHLALRRPDLVRTLVVGSGVFHHDGWREGVLDGEPPEFLGDAYAELSPDGREHWPVVVAKAARLHETEPSLAVEDLARLDLPVLVVAGDDDEVRFEHLVAMYEALPDGELAILPRATHGALVEKPDLLARLIRDLHHPVGNGVAPIRRR</sequence>
<proteinExistence type="predicted"/>
<dbReference type="AlphaFoldDB" id="A0A2T4UQM4"/>
<dbReference type="PANTHER" id="PTHR43798:SF31">
    <property type="entry name" value="AB HYDROLASE SUPERFAMILY PROTEIN YCLE"/>
    <property type="match status" value="1"/>
</dbReference>
<evidence type="ECO:0000313" key="4">
    <source>
        <dbReference type="Proteomes" id="UP000241085"/>
    </source>
</evidence>
<dbReference type="InterPro" id="IPR029058">
    <property type="entry name" value="AB_hydrolase_fold"/>
</dbReference>
<dbReference type="Proteomes" id="UP000241085">
    <property type="component" value="Unassembled WGS sequence"/>
</dbReference>
<keyword evidence="4" id="KW-1185">Reference proteome</keyword>
<evidence type="ECO:0000313" key="3">
    <source>
        <dbReference type="EMBL" id="PTL71817.1"/>
    </source>
</evidence>
<dbReference type="SUPFAM" id="SSF53474">
    <property type="entry name" value="alpha/beta-Hydrolases"/>
    <property type="match status" value="1"/>
</dbReference>
<accession>A0A2T4UQM4</accession>
<dbReference type="GO" id="GO:0016787">
    <property type="term" value="F:hydrolase activity"/>
    <property type="evidence" value="ECO:0007669"/>
    <property type="project" value="UniProtKB-KW"/>
</dbReference>
<dbReference type="InterPro" id="IPR000073">
    <property type="entry name" value="AB_hydrolase_1"/>
</dbReference>
<dbReference type="GO" id="GO:0016020">
    <property type="term" value="C:membrane"/>
    <property type="evidence" value="ECO:0007669"/>
    <property type="project" value="TreeGrafter"/>
</dbReference>
<dbReference type="RefSeq" id="WP_107573634.1">
    <property type="nucleotide sequence ID" value="NZ_PZPL01000001.1"/>
</dbReference>
<keyword evidence="1 3" id="KW-0378">Hydrolase</keyword>
<protein>
    <submittedName>
        <fullName evidence="3">Alpha/beta hydrolase</fullName>
    </submittedName>
</protein>
<feature type="domain" description="AB hydrolase-1" evidence="2">
    <location>
        <begin position="19"/>
        <end position="223"/>
    </location>
</feature>
<gene>
    <name evidence="3" type="ORF">C1I63_02460</name>
</gene>
<dbReference type="InterPro" id="IPR050266">
    <property type="entry name" value="AB_hydrolase_sf"/>
</dbReference>
<evidence type="ECO:0000259" key="2">
    <source>
        <dbReference type="Pfam" id="PF12697"/>
    </source>
</evidence>
<comment type="caution">
    <text evidence="3">The sequence shown here is derived from an EMBL/GenBank/DDBJ whole genome shotgun (WGS) entry which is preliminary data.</text>
</comment>
<organism evidence="3 4">
    <name type="scientific">Rathayibacter caricis DSM 15933</name>
    <dbReference type="NCBI Taxonomy" id="1328867"/>
    <lineage>
        <taxon>Bacteria</taxon>
        <taxon>Bacillati</taxon>
        <taxon>Actinomycetota</taxon>
        <taxon>Actinomycetes</taxon>
        <taxon>Micrococcales</taxon>
        <taxon>Microbacteriaceae</taxon>
        <taxon>Rathayibacter</taxon>
    </lineage>
</organism>
<dbReference type="PANTHER" id="PTHR43798">
    <property type="entry name" value="MONOACYLGLYCEROL LIPASE"/>
    <property type="match status" value="1"/>
</dbReference>
<name>A0A2T4UQM4_9MICO</name>
<evidence type="ECO:0000256" key="1">
    <source>
        <dbReference type="ARBA" id="ARBA00022801"/>
    </source>
</evidence>